<feature type="domain" description="Mce/MlaD" evidence="2">
    <location>
        <begin position="41"/>
        <end position="120"/>
    </location>
</feature>
<dbReference type="EMBL" id="FNLM01000034">
    <property type="protein sequence ID" value="SDU66801.1"/>
    <property type="molecule type" value="Genomic_DNA"/>
</dbReference>
<dbReference type="InterPro" id="IPR003399">
    <property type="entry name" value="Mce/MlaD"/>
</dbReference>
<gene>
    <name evidence="4" type="ORF">SAMN04488548_1343136</name>
</gene>
<evidence type="ECO:0000259" key="3">
    <source>
        <dbReference type="Pfam" id="PF11887"/>
    </source>
</evidence>
<keyword evidence="1" id="KW-0472">Membrane</keyword>
<protein>
    <submittedName>
        <fullName evidence="4">Phospholipid/cholesterol/gamma-HCH transport system substrate-binding protein</fullName>
    </submittedName>
</protein>
<accession>A0A1H2KEC3</accession>
<name>A0A1H2KEC3_9ACTN</name>
<keyword evidence="1" id="KW-1133">Transmembrane helix</keyword>
<sequence length="336" mass="36463">MLTSRNTLFAGIKVAIVAVITVLLFILVINAMRNPVDAQVVKYRADFTDASGLHENGDVRFRGKRIGKITAVDLQHDADGKPFARVEFTMEDQQKLTSTTKLAIKYQNLTGVRYLDVRPGDEPGQMVSHASTSQTVPSFDITGLFNGLQPVLTTMDADEVNQFSENAIALLQGDGSGLGPMLDSTQKLADYAKNRQQLISTLTANLARIADTMGGRSPQVMGFLEAVDLPISNAMTVLDEFAVTASAGPALFEPVERLLVALGINEQFNVDEFLQTSFKSMQEALNSFQLMPNALAGLRGIDTRASFSKQCTNGRAQLPADVRVLMSGSEVVLCQR</sequence>
<dbReference type="GO" id="GO:0051701">
    <property type="term" value="P:biological process involved in interaction with host"/>
    <property type="evidence" value="ECO:0007669"/>
    <property type="project" value="TreeGrafter"/>
</dbReference>
<dbReference type="Pfam" id="PF11887">
    <property type="entry name" value="Mce4_CUP1"/>
    <property type="match status" value="1"/>
</dbReference>
<evidence type="ECO:0000313" key="4">
    <source>
        <dbReference type="EMBL" id="SDU66801.1"/>
    </source>
</evidence>
<evidence type="ECO:0000256" key="1">
    <source>
        <dbReference type="SAM" id="Phobius"/>
    </source>
</evidence>
<reference evidence="4 5" key="1">
    <citation type="submission" date="2016-10" db="EMBL/GenBank/DDBJ databases">
        <authorList>
            <person name="de Groot N.N."/>
        </authorList>
    </citation>
    <scope>NUCLEOTIDE SEQUENCE [LARGE SCALE GENOMIC DNA]</scope>
    <source>
        <strain evidence="4 5">DSM 44215</strain>
    </source>
</reference>
<dbReference type="AlphaFoldDB" id="A0A1H2KEC3"/>
<keyword evidence="1" id="KW-0812">Transmembrane</keyword>
<dbReference type="Proteomes" id="UP000183180">
    <property type="component" value="Unassembled WGS sequence"/>
</dbReference>
<dbReference type="InterPro" id="IPR052336">
    <property type="entry name" value="MlaD_Phospholipid_Transporter"/>
</dbReference>
<dbReference type="PANTHER" id="PTHR33371">
    <property type="entry name" value="INTERMEMBRANE PHOSPHOLIPID TRANSPORT SYSTEM BINDING PROTEIN MLAD-RELATED"/>
    <property type="match status" value="1"/>
</dbReference>
<dbReference type="InterPro" id="IPR024516">
    <property type="entry name" value="Mce_C"/>
</dbReference>
<dbReference type="PANTHER" id="PTHR33371:SF17">
    <property type="entry name" value="MCE-FAMILY PROTEIN MCE1B"/>
    <property type="match status" value="1"/>
</dbReference>
<feature type="transmembrane region" description="Helical" evidence="1">
    <location>
        <begin position="12"/>
        <end position="32"/>
    </location>
</feature>
<organism evidence="4 5">
    <name type="scientific">Gordonia westfalica</name>
    <dbReference type="NCBI Taxonomy" id="158898"/>
    <lineage>
        <taxon>Bacteria</taxon>
        <taxon>Bacillati</taxon>
        <taxon>Actinomycetota</taxon>
        <taxon>Actinomycetes</taxon>
        <taxon>Mycobacteriales</taxon>
        <taxon>Gordoniaceae</taxon>
        <taxon>Gordonia</taxon>
    </lineage>
</organism>
<proteinExistence type="predicted"/>
<dbReference type="STRING" id="158898.SAMN04488548_1343136"/>
<dbReference type="RefSeq" id="WP_425284576.1">
    <property type="nucleotide sequence ID" value="NZ_FNLM01000034.1"/>
</dbReference>
<feature type="domain" description="Mammalian cell entry C-terminal" evidence="3">
    <location>
        <begin position="133"/>
        <end position="227"/>
    </location>
</feature>
<dbReference type="Pfam" id="PF02470">
    <property type="entry name" value="MlaD"/>
    <property type="match status" value="1"/>
</dbReference>
<dbReference type="GO" id="GO:0005576">
    <property type="term" value="C:extracellular region"/>
    <property type="evidence" value="ECO:0007669"/>
    <property type="project" value="TreeGrafter"/>
</dbReference>
<evidence type="ECO:0000313" key="5">
    <source>
        <dbReference type="Proteomes" id="UP000183180"/>
    </source>
</evidence>
<evidence type="ECO:0000259" key="2">
    <source>
        <dbReference type="Pfam" id="PF02470"/>
    </source>
</evidence>